<feature type="region of interest" description="Disordered" evidence="1">
    <location>
        <begin position="277"/>
        <end position="365"/>
    </location>
</feature>
<organism evidence="2 3">
    <name type="scientific">Phellinidium pouzarii</name>
    <dbReference type="NCBI Taxonomy" id="167371"/>
    <lineage>
        <taxon>Eukaryota</taxon>
        <taxon>Fungi</taxon>
        <taxon>Dikarya</taxon>
        <taxon>Basidiomycota</taxon>
        <taxon>Agaricomycotina</taxon>
        <taxon>Agaricomycetes</taxon>
        <taxon>Hymenochaetales</taxon>
        <taxon>Hymenochaetaceae</taxon>
        <taxon>Phellinidium</taxon>
    </lineage>
</organism>
<dbReference type="EMBL" id="SGPK01000265">
    <property type="protein sequence ID" value="THH05383.1"/>
    <property type="molecule type" value="Genomic_DNA"/>
</dbReference>
<proteinExistence type="predicted"/>
<feature type="region of interest" description="Disordered" evidence="1">
    <location>
        <begin position="66"/>
        <end position="258"/>
    </location>
</feature>
<feature type="compositionally biased region" description="Polar residues" evidence="1">
    <location>
        <begin position="350"/>
        <end position="365"/>
    </location>
</feature>
<protein>
    <submittedName>
        <fullName evidence="2">Uncharacterized protein</fullName>
    </submittedName>
</protein>
<feature type="compositionally biased region" description="Low complexity" evidence="1">
    <location>
        <begin position="142"/>
        <end position="176"/>
    </location>
</feature>
<dbReference type="OrthoDB" id="10674820at2759"/>
<reference evidence="2 3" key="1">
    <citation type="submission" date="2019-02" db="EMBL/GenBank/DDBJ databases">
        <title>Genome sequencing of the rare red list fungi Phellinidium pouzarii.</title>
        <authorList>
            <person name="Buettner E."/>
            <person name="Kellner H."/>
        </authorList>
    </citation>
    <scope>NUCLEOTIDE SEQUENCE [LARGE SCALE GENOMIC DNA]</scope>
    <source>
        <strain evidence="2 3">DSM 108285</strain>
    </source>
</reference>
<gene>
    <name evidence="2" type="ORF">EW145_g4829</name>
</gene>
<keyword evidence="3" id="KW-1185">Reference proteome</keyword>
<sequence length="365" mass="38693">RAATIASPGAGPLPGERWEREGSAIPSSRHEMGWGSESRREVPRQMVDPHETYAHGYLHDDPNATVGSSMLYGSPHPDIEGNMAGVGTLRSQTRSRSRAKGIAFSASAPPPAGPPTASMIVPPSVTMSKRDAGVTPYPTPPGSSSSRHASPVSRVSDSAPPIPISVVPPSIHSVHTPVEETSSGGLMSRFRDVRSLNTATTPAPPSTPGSTSIGRGRAREREKKSVDLVKAKEARKQRKERRAHSVDSEVSHSSASTYYVIPTAGQKVRIIRTDGKTVTATTTASQFQSEPREQEHHGGGWLKKALKPRFLHLKTASANLKPVPTPDRTNSGSSSGSKKGGRKLVRRGSTSSAALLSRQASVNAP</sequence>
<comment type="caution">
    <text evidence="2">The sequence shown here is derived from an EMBL/GenBank/DDBJ whole genome shotgun (WGS) entry which is preliminary data.</text>
</comment>
<feature type="compositionally biased region" description="Basic and acidic residues" evidence="1">
    <location>
        <begin position="217"/>
        <end position="234"/>
    </location>
</feature>
<feature type="non-terminal residue" evidence="2">
    <location>
        <position position="1"/>
    </location>
</feature>
<dbReference type="Proteomes" id="UP000308199">
    <property type="component" value="Unassembled WGS sequence"/>
</dbReference>
<feature type="region of interest" description="Disordered" evidence="1">
    <location>
        <begin position="1"/>
        <end position="42"/>
    </location>
</feature>
<accession>A0A4V3XCD2</accession>
<evidence type="ECO:0000313" key="3">
    <source>
        <dbReference type="Proteomes" id="UP000308199"/>
    </source>
</evidence>
<evidence type="ECO:0000313" key="2">
    <source>
        <dbReference type="EMBL" id="THH05383.1"/>
    </source>
</evidence>
<feature type="compositionally biased region" description="Basic and acidic residues" evidence="1">
    <location>
        <begin position="16"/>
        <end position="42"/>
    </location>
</feature>
<dbReference type="AlphaFoldDB" id="A0A4V3XCD2"/>
<evidence type="ECO:0000256" key="1">
    <source>
        <dbReference type="SAM" id="MobiDB-lite"/>
    </source>
</evidence>
<name>A0A4V3XCD2_9AGAM</name>